<name>A0A922HSX2_DERFA</name>
<comment type="caution">
    <text evidence="2">The sequence shown here is derived from an EMBL/GenBank/DDBJ whole genome shotgun (WGS) entry which is preliminary data.</text>
</comment>
<feature type="transmembrane region" description="Helical" evidence="1">
    <location>
        <begin position="6"/>
        <end position="28"/>
    </location>
</feature>
<reference evidence="2" key="1">
    <citation type="submission" date="2013-05" db="EMBL/GenBank/DDBJ databases">
        <authorList>
            <person name="Yim A.K.Y."/>
            <person name="Chan T.F."/>
            <person name="Ji K.M."/>
            <person name="Liu X.Y."/>
            <person name="Zhou J.W."/>
            <person name="Li R.Q."/>
            <person name="Yang K.Y."/>
            <person name="Li J."/>
            <person name="Li M."/>
            <person name="Law P.T.W."/>
            <person name="Wu Y.L."/>
            <person name="Cai Z.L."/>
            <person name="Qin H."/>
            <person name="Bao Y."/>
            <person name="Leung R.K.K."/>
            <person name="Ng P.K.S."/>
            <person name="Zou J."/>
            <person name="Zhong X.J."/>
            <person name="Ran P.X."/>
            <person name="Zhong N.S."/>
            <person name="Liu Z.G."/>
            <person name="Tsui S.K.W."/>
        </authorList>
    </citation>
    <scope>NUCLEOTIDE SEQUENCE</scope>
    <source>
        <strain evidence="2">Derf</strain>
        <tissue evidence="2">Whole organism</tissue>
    </source>
</reference>
<organism evidence="2 3">
    <name type="scientific">Dermatophagoides farinae</name>
    <name type="common">American house dust mite</name>
    <dbReference type="NCBI Taxonomy" id="6954"/>
    <lineage>
        <taxon>Eukaryota</taxon>
        <taxon>Metazoa</taxon>
        <taxon>Ecdysozoa</taxon>
        <taxon>Arthropoda</taxon>
        <taxon>Chelicerata</taxon>
        <taxon>Arachnida</taxon>
        <taxon>Acari</taxon>
        <taxon>Acariformes</taxon>
        <taxon>Sarcoptiformes</taxon>
        <taxon>Astigmata</taxon>
        <taxon>Psoroptidia</taxon>
        <taxon>Analgoidea</taxon>
        <taxon>Pyroglyphidae</taxon>
        <taxon>Dermatophagoidinae</taxon>
        <taxon>Dermatophagoides</taxon>
    </lineage>
</organism>
<gene>
    <name evidence="2" type="ORF">DERF_012608</name>
</gene>
<accession>A0A922HSX2</accession>
<sequence>MTLAWPILSTLIFGIGLPCLILCCNNNVKSIRLSHVPNSLNLIFGSVFDLLIVATNGFSLSFFIRNESVGGFNDDFRGFNDDEHDGQRKFAGTYLFHDIFHLFSSFFHFSFSYLEKFGTDNDRHFCLCCCRCNLYCKPYDLFLFITINKNVNAENNKRQTLAIIVMIIVHSCDRPPPPLSPSFSTSFVDGKDSMATDNVT</sequence>
<dbReference type="AlphaFoldDB" id="A0A922HSX2"/>
<proteinExistence type="predicted"/>
<keyword evidence="1" id="KW-1133">Transmembrane helix</keyword>
<keyword evidence="3" id="KW-1185">Reference proteome</keyword>
<keyword evidence="1" id="KW-0812">Transmembrane</keyword>
<protein>
    <submittedName>
        <fullName evidence="2">Uncharacterized protein</fullName>
    </submittedName>
</protein>
<reference evidence="2" key="2">
    <citation type="journal article" date="2022" name="Res Sq">
        <title>Comparative Genomics Reveals Insights into the Divergent Evolution of Astigmatic Mites and Household Pest Adaptations.</title>
        <authorList>
            <person name="Xiong Q."/>
            <person name="Wan A.T.-Y."/>
            <person name="Liu X.-Y."/>
            <person name="Fung C.S.-H."/>
            <person name="Xiao X."/>
            <person name="Malainual N."/>
            <person name="Hou J."/>
            <person name="Wang L."/>
            <person name="Wang M."/>
            <person name="Yang K."/>
            <person name="Cui Y."/>
            <person name="Leung E."/>
            <person name="Nong W."/>
            <person name="Shin S.-K."/>
            <person name="Au S."/>
            <person name="Jeong K.Y."/>
            <person name="Chew F.T."/>
            <person name="Hui J."/>
            <person name="Leung T.F."/>
            <person name="Tungtrongchitr A."/>
            <person name="Zhong N."/>
            <person name="Liu Z."/>
            <person name="Tsui S."/>
        </authorList>
    </citation>
    <scope>NUCLEOTIDE SEQUENCE</scope>
    <source>
        <strain evidence="2">Derf</strain>
        <tissue evidence="2">Whole organism</tissue>
    </source>
</reference>
<dbReference type="EMBL" id="ASGP02000006">
    <property type="protein sequence ID" value="KAH9501794.1"/>
    <property type="molecule type" value="Genomic_DNA"/>
</dbReference>
<evidence type="ECO:0000256" key="1">
    <source>
        <dbReference type="SAM" id="Phobius"/>
    </source>
</evidence>
<keyword evidence="1" id="KW-0472">Membrane</keyword>
<evidence type="ECO:0000313" key="3">
    <source>
        <dbReference type="Proteomes" id="UP000790347"/>
    </source>
</evidence>
<evidence type="ECO:0000313" key="2">
    <source>
        <dbReference type="EMBL" id="KAH9501794.1"/>
    </source>
</evidence>
<feature type="transmembrane region" description="Helical" evidence="1">
    <location>
        <begin position="40"/>
        <end position="64"/>
    </location>
</feature>
<dbReference type="Proteomes" id="UP000790347">
    <property type="component" value="Unassembled WGS sequence"/>
</dbReference>